<evidence type="ECO:0000256" key="7">
    <source>
        <dbReference type="ARBA" id="ARBA00022801"/>
    </source>
</evidence>
<dbReference type="InterPro" id="IPR002176">
    <property type="entry name" value="X-over_junc_endoDNase_RuvC"/>
</dbReference>
<dbReference type="GO" id="GO:0004520">
    <property type="term" value="F:DNA endonuclease activity"/>
    <property type="evidence" value="ECO:0007669"/>
    <property type="project" value="InterPro"/>
</dbReference>
<dbReference type="GO" id="GO:0003677">
    <property type="term" value="F:DNA binding"/>
    <property type="evidence" value="ECO:0007669"/>
    <property type="project" value="UniProtKB-KW"/>
</dbReference>
<dbReference type="SUPFAM" id="SSF53098">
    <property type="entry name" value="Ribonuclease H-like"/>
    <property type="match status" value="1"/>
</dbReference>
<evidence type="ECO:0000256" key="4">
    <source>
        <dbReference type="ARBA" id="ARBA00022723"/>
    </source>
</evidence>
<reference evidence="12" key="1">
    <citation type="submission" date="2018-05" db="EMBL/GenBank/DDBJ databases">
        <authorList>
            <person name="Lanie J.A."/>
            <person name="Ng W.-L."/>
            <person name="Kazmierczak K.M."/>
            <person name="Andrzejewski T.M."/>
            <person name="Davidsen T.M."/>
            <person name="Wayne K.J."/>
            <person name="Tettelin H."/>
            <person name="Glass J.I."/>
            <person name="Rusch D."/>
            <person name="Podicherti R."/>
            <person name="Tsui H.-C.T."/>
            <person name="Winkler M.E."/>
        </authorList>
    </citation>
    <scope>NUCLEOTIDE SEQUENCE</scope>
</reference>
<evidence type="ECO:0000256" key="10">
    <source>
        <dbReference type="ARBA" id="ARBA00023172"/>
    </source>
</evidence>
<keyword evidence="3" id="KW-0540">Nuclease</keyword>
<dbReference type="GO" id="GO:0006310">
    <property type="term" value="P:DNA recombination"/>
    <property type="evidence" value="ECO:0007669"/>
    <property type="project" value="UniProtKB-KW"/>
</dbReference>
<keyword evidence="2" id="KW-0963">Cytoplasm</keyword>
<evidence type="ECO:0000313" key="12">
    <source>
        <dbReference type="EMBL" id="SVA15314.1"/>
    </source>
</evidence>
<dbReference type="GO" id="GO:0016787">
    <property type="term" value="F:hydrolase activity"/>
    <property type="evidence" value="ECO:0007669"/>
    <property type="project" value="UniProtKB-KW"/>
</dbReference>
<dbReference type="GO" id="GO:0046872">
    <property type="term" value="F:metal ion binding"/>
    <property type="evidence" value="ECO:0007669"/>
    <property type="project" value="UniProtKB-KW"/>
</dbReference>
<dbReference type="GO" id="GO:0006281">
    <property type="term" value="P:DNA repair"/>
    <property type="evidence" value="ECO:0007669"/>
    <property type="project" value="UniProtKB-KW"/>
</dbReference>
<dbReference type="AlphaFoldDB" id="A0A381THS9"/>
<keyword evidence="7" id="KW-0378">Hydrolase</keyword>
<dbReference type="EMBL" id="UINC01004571">
    <property type="protein sequence ID" value="SVA15314.1"/>
    <property type="molecule type" value="Genomic_DNA"/>
</dbReference>
<protein>
    <submittedName>
        <fullName evidence="12">Uncharacterized protein</fullName>
    </submittedName>
</protein>
<keyword evidence="6" id="KW-0227">DNA damage</keyword>
<dbReference type="CDD" id="cd16962">
    <property type="entry name" value="RuvC"/>
    <property type="match status" value="1"/>
</dbReference>
<keyword evidence="4" id="KW-0479">Metal-binding</keyword>
<keyword evidence="5" id="KW-0255">Endonuclease</keyword>
<proteinExistence type="inferred from homology"/>
<keyword evidence="9" id="KW-0238">DNA-binding</keyword>
<dbReference type="HAMAP" id="MF_00034">
    <property type="entry name" value="RuvC"/>
    <property type="match status" value="1"/>
</dbReference>
<keyword evidence="8" id="KW-0460">Magnesium</keyword>
<evidence type="ECO:0000256" key="9">
    <source>
        <dbReference type="ARBA" id="ARBA00023125"/>
    </source>
</evidence>
<keyword evidence="11" id="KW-0234">DNA repair</keyword>
<sequence length="161" mass="16939">MGVDPGTLRMGVGVVDSISGELTTPFHGCLSPKRTDPIEERLAFLLQGLEDVIGKVSPDSVAVEEPFVSQNPKTAIAIGQAQAVVFVAAAKHGIPVSRYAPMEVKKSVTDYGGSSKEQVSAMVCVLLGNIEISGPDDVTDALAVAICHHNGTMLDRLILEQ</sequence>
<evidence type="ECO:0000256" key="3">
    <source>
        <dbReference type="ARBA" id="ARBA00022722"/>
    </source>
</evidence>
<gene>
    <name evidence="12" type="ORF">METZ01_LOCUS68168</name>
</gene>
<keyword evidence="10" id="KW-0233">DNA recombination</keyword>
<evidence type="ECO:0000256" key="2">
    <source>
        <dbReference type="ARBA" id="ARBA00022490"/>
    </source>
</evidence>
<dbReference type="InterPro" id="IPR036397">
    <property type="entry name" value="RNaseH_sf"/>
</dbReference>
<evidence type="ECO:0000256" key="6">
    <source>
        <dbReference type="ARBA" id="ARBA00022763"/>
    </source>
</evidence>
<comment type="similarity">
    <text evidence="1">Belongs to the RuvC family.</text>
</comment>
<dbReference type="InterPro" id="IPR012337">
    <property type="entry name" value="RNaseH-like_sf"/>
</dbReference>
<evidence type="ECO:0000256" key="5">
    <source>
        <dbReference type="ARBA" id="ARBA00022759"/>
    </source>
</evidence>
<name>A0A381THS9_9ZZZZ</name>
<dbReference type="Gene3D" id="3.30.420.10">
    <property type="entry name" value="Ribonuclease H-like superfamily/Ribonuclease H"/>
    <property type="match status" value="1"/>
</dbReference>
<dbReference type="PANTHER" id="PTHR30194">
    <property type="entry name" value="CROSSOVER JUNCTION ENDODEOXYRIBONUCLEASE RUVC"/>
    <property type="match status" value="1"/>
</dbReference>
<dbReference type="PANTHER" id="PTHR30194:SF3">
    <property type="entry name" value="CROSSOVER JUNCTION ENDODEOXYRIBONUCLEASE RUVC"/>
    <property type="match status" value="1"/>
</dbReference>
<evidence type="ECO:0000256" key="8">
    <source>
        <dbReference type="ARBA" id="ARBA00022842"/>
    </source>
</evidence>
<dbReference type="FunFam" id="3.30.420.10:FF:000002">
    <property type="entry name" value="Crossover junction endodeoxyribonuclease RuvC"/>
    <property type="match status" value="1"/>
</dbReference>
<accession>A0A381THS9</accession>
<dbReference type="Pfam" id="PF02075">
    <property type="entry name" value="RuvC"/>
    <property type="match status" value="1"/>
</dbReference>
<evidence type="ECO:0000256" key="11">
    <source>
        <dbReference type="ARBA" id="ARBA00023204"/>
    </source>
</evidence>
<organism evidence="12">
    <name type="scientific">marine metagenome</name>
    <dbReference type="NCBI Taxonomy" id="408172"/>
    <lineage>
        <taxon>unclassified sequences</taxon>
        <taxon>metagenomes</taxon>
        <taxon>ecological metagenomes</taxon>
    </lineage>
</organism>
<evidence type="ECO:0000256" key="1">
    <source>
        <dbReference type="ARBA" id="ARBA00009518"/>
    </source>
</evidence>
<dbReference type="PRINTS" id="PR00696">
    <property type="entry name" value="RSOLVASERUVC"/>
</dbReference>